<protein>
    <submittedName>
        <fullName evidence="2">GM16211</fullName>
    </submittedName>
</protein>
<feature type="non-terminal residue" evidence="2">
    <location>
        <position position="1"/>
    </location>
</feature>
<evidence type="ECO:0000313" key="2">
    <source>
        <dbReference type="EMBL" id="EDW52708.1"/>
    </source>
</evidence>
<proteinExistence type="predicted"/>
<reference evidence="2 3" key="1">
    <citation type="journal article" date="2007" name="Nature">
        <title>Evolution of genes and genomes on the Drosophila phylogeny.</title>
        <authorList>
            <consortium name="Drosophila 12 Genomes Consortium"/>
            <person name="Clark A.G."/>
            <person name="Eisen M.B."/>
            <person name="Smith D.R."/>
            <person name="Bergman C.M."/>
            <person name="Oliver B."/>
            <person name="Markow T.A."/>
            <person name="Kaufman T.C."/>
            <person name="Kellis M."/>
            <person name="Gelbart W."/>
            <person name="Iyer V.N."/>
            <person name="Pollard D.A."/>
            <person name="Sackton T.B."/>
            <person name="Larracuente A.M."/>
            <person name="Singh N.D."/>
            <person name="Abad J.P."/>
            <person name="Abt D.N."/>
            <person name="Adryan B."/>
            <person name="Aguade M."/>
            <person name="Akashi H."/>
            <person name="Anderson W.W."/>
            <person name="Aquadro C.F."/>
            <person name="Ardell D.H."/>
            <person name="Arguello R."/>
            <person name="Artieri C.G."/>
            <person name="Barbash D.A."/>
            <person name="Barker D."/>
            <person name="Barsanti P."/>
            <person name="Batterham P."/>
            <person name="Batzoglou S."/>
            <person name="Begun D."/>
            <person name="Bhutkar A."/>
            <person name="Blanco E."/>
            <person name="Bosak S.A."/>
            <person name="Bradley R.K."/>
            <person name="Brand A.D."/>
            <person name="Brent M.R."/>
            <person name="Brooks A.N."/>
            <person name="Brown R.H."/>
            <person name="Butlin R.K."/>
            <person name="Caggese C."/>
            <person name="Calvi B.R."/>
            <person name="Bernardo de Carvalho A."/>
            <person name="Caspi A."/>
            <person name="Castrezana S."/>
            <person name="Celniker S.E."/>
            <person name="Chang J.L."/>
            <person name="Chapple C."/>
            <person name="Chatterji S."/>
            <person name="Chinwalla A."/>
            <person name="Civetta A."/>
            <person name="Clifton S.W."/>
            <person name="Comeron J.M."/>
            <person name="Costello J.C."/>
            <person name="Coyne J.A."/>
            <person name="Daub J."/>
            <person name="David R.G."/>
            <person name="Delcher A.L."/>
            <person name="Delehaunty K."/>
            <person name="Do C.B."/>
            <person name="Ebling H."/>
            <person name="Edwards K."/>
            <person name="Eickbush T."/>
            <person name="Evans J.D."/>
            <person name="Filipski A."/>
            <person name="Findeiss S."/>
            <person name="Freyhult E."/>
            <person name="Fulton L."/>
            <person name="Fulton R."/>
            <person name="Garcia A.C."/>
            <person name="Gardiner A."/>
            <person name="Garfield D.A."/>
            <person name="Garvin B.E."/>
            <person name="Gibson G."/>
            <person name="Gilbert D."/>
            <person name="Gnerre S."/>
            <person name="Godfrey J."/>
            <person name="Good R."/>
            <person name="Gotea V."/>
            <person name="Gravely B."/>
            <person name="Greenberg A.J."/>
            <person name="Griffiths-Jones S."/>
            <person name="Gross S."/>
            <person name="Guigo R."/>
            <person name="Gustafson E.A."/>
            <person name="Haerty W."/>
            <person name="Hahn M.W."/>
            <person name="Halligan D.L."/>
            <person name="Halpern A.L."/>
            <person name="Halter G.M."/>
            <person name="Han M.V."/>
            <person name="Heger A."/>
            <person name="Hillier L."/>
            <person name="Hinrichs A.S."/>
            <person name="Holmes I."/>
            <person name="Hoskins R.A."/>
            <person name="Hubisz M.J."/>
            <person name="Hultmark D."/>
            <person name="Huntley M.A."/>
            <person name="Jaffe D.B."/>
            <person name="Jagadeeshan S."/>
            <person name="Jeck W.R."/>
            <person name="Johnson J."/>
            <person name="Jones C.D."/>
            <person name="Jordan W.C."/>
            <person name="Karpen G.H."/>
            <person name="Kataoka E."/>
            <person name="Keightley P.D."/>
            <person name="Kheradpour P."/>
            <person name="Kirkness E.F."/>
            <person name="Koerich L.B."/>
            <person name="Kristiansen K."/>
            <person name="Kudrna D."/>
            <person name="Kulathinal R.J."/>
            <person name="Kumar S."/>
            <person name="Kwok R."/>
            <person name="Lander E."/>
            <person name="Langley C.H."/>
            <person name="Lapoint R."/>
            <person name="Lazzaro B.P."/>
            <person name="Lee S.J."/>
            <person name="Levesque L."/>
            <person name="Li R."/>
            <person name="Lin C.F."/>
            <person name="Lin M.F."/>
            <person name="Lindblad-Toh K."/>
            <person name="Llopart A."/>
            <person name="Long M."/>
            <person name="Low L."/>
            <person name="Lozovsky E."/>
            <person name="Lu J."/>
            <person name="Luo M."/>
            <person name="Machado C.A."/>
            <person name="Makalowski W."/>
            <person name="Marzo M."/>
            <person name="Matsuda M."/>
            <person name="Matzkin L."/>
            <person name="McAllister B."/>
            <person name="McBride C.S."/>
            <person name="McKernan B."/>
            <person name="McKernan K."/>
            <person name="Mendez-Lago M."/>
            <person name="Minx P."/>
            <person name="Mollenhauer M.U."/>
            <person name="Montooth K."/>
            <person name="Mount S.M."/>
            <person name="Mu X."/>
            <person name="Myers E."/>
            <person name="Negre B."/>
            <person name="Newfeld S."/>
            <person name="Nielsen R."/>
            <person name="Noor M.A."/>
            <person name="O'Grady P."/>
            <person name="Pachter L."/>
            <person name="Papaceit M."/>
            <person name="Parisi M.J."/>
            <person name="Parisi M."/>
            <person name="Parts L."/>
            <person name="Pedersen J.S."/>
            <person name="Pesole G."/>
            <person name="Phillippy A.M."/>
            <person name="Ponting C.P."/>
            <person name="Pop M."/>
            <person name="Porcelli D."/>
            <person name="Powell J.R."/>
            <person name="Prohaska S."/>
            <person name="Pruitt K."/>
            <person name="Puig M."/>
            <person name="Quesneville H."/>
            <person name="Ram K.R."/>
            <person name="Rand D."/>
            <person name="Rasmussen M.D."/>
            <person name="Reed L.K."/>
            <person name="Reenan R."/>
            <person name="Reily A."/>
            <person name="Remington K.A."/>
            <person name="Rieger T.T."/>
            <person name="Ritchie M.G."/>
            <person name="Robin C."/>
            <person name="Rogers Y.H."/>
            <person name="Rohde C."/>
            <person name="Rozas J."/>
            <person name="Rubenfield M.J."/>
            <person name="Ruiz A."/>
            <person name="Russo S."/>
            <person name="Salzberg S.L."/>
            <person name="Sanchez-Gracia A."/>
            <person name="Saranga D.J."/>
            <person name="Sato H."/>
            <person name="Schaeffer S.W."/>
            <person name="Schatz M.C."/>
            <person name="Schlenke T."/>
            <person name="Schwartz R."/>
            <person name="Segarra C."/>
            <person name="Singh R.S."/>
            <person name="Sirot L."/>
            <person name="Sirota M."/>
            <person name="Sisneros N.B."/>
            <person name="Smith C.D."/>
            <person name="Smith T.F."/>
            <person name="Spieth J."/>
            <person name="Stage D.E."/>
            <person name="Stark A."/>
            <person name="Stephan W."/>
            <person name="Strausberg R.L."/>
            <person name="Strempel S."/>
            <person name="Sturgill D."/>
            <person name="Sutton G."/>
            <person name="Sutton G.G."/>
            <person name="Tao W."/>
            <person name="Teichmann S."/>
            <person name="Tobari Y.N."/>
            <person name="Tomimura Y."/>
            <person name="Tsolas J.M."/>
            <person name="Valente V.L."/>
            <person name="Venter E."/>
            <person name="Venter J.C."/>
            <person name="Vicario S."/>
            <person name="Vieira F.G."/>
            <person name="Vilella A.J."/>
            <person name="Villasante A."/>
            <person name="Walenz B."/>
            <person name="Wang J."/>
            <person name="Wasserman M."/>
            <person name="Watts T."/>
            <person name="Wilson D."/>
            <person name="Wilson R.K."/>
            <person name="Wing R.A."/>
            <person name="Wolfner M.F."/>
            <person name="Wong A."/>
            <person name="Wong G.K."/>
            <person name="Wu C.I."/>
            <person name="Wu G."/>
            <person name="Yamamoto D."/>
            <person name="Yang H.P."/>
            <person name="Yang S.P."/>
            <person name="Yorke J.A."/>
            <person name="Yoshida K."/>
            <person name="Zdobnov E."/>
            <person name="Zhang P."/>
            <person name="Zhang Y."/>
            <person name="Zimin A.V."/>
            <person name="Baldwin J."/>
            <person name="Abdouelleil A."/>
            <person name="Abdulkadir J."/>
            <person name="Abebe A."/>
            <person name="Abera B."/>
            <person name="Abreu J."/>
            <person name="Acer S.C."/>
            <person name="Aftuck L."/>
            <person name="Alexander A."/>
            <person name="An P."/>
            <person name="Anderson E."/>
            <person name="Anderson S."/>
            <person name="Arachi H."/>
            <person name="Azer M."/>
            <person name="Bachantsang P."/>
            <person name="Barry A."/>
            <person name="Bayul T."/>
            <person name="Berlin A."/>
            <person name="Bessette D."/>
            <person name="Bloom T."/>
            <person name="Blye J."/>
            <person name="Boguslavskiy L."/>
            <person name="Bonnet C."/>
            <person name="Boukhgalter B."/>
            <person name="Bourzgui I."/>
            <person name="Brown A."/>
            <person name="Cahill P."/>
            <person name="Channer S."/>
            <person name="Cheshatsang Y."/>
            <person name="Chuda L."/>
            <person name="Citroen M."/>
            <person name="Collymore A."/>
            <person name="Cooke P."/>
            <person name="Costello M."/>
            <person name="D'Aco K."/>
            <person name="Daza R."/>
            <person name="De Haan G."/>
            <person name="DeGray S."/>
            <person name="DeMaso C."/>
            <person name="Dhargay N."/>
            <person name="Dooley K."/>
            <person name="Dooley E."/>
            <person name="Doricent M."/>
            <person name="Dorje P."/>
            <person name="Dorjee K."/>
            <person name="Dupes A."/>
            <person name="Elong R."/>
            <person name="Falk J."/>
            <person name="Farina A."/>
            <person name="Faro S."/>
            <person name="Ferguson D."/>
            <person name="Fisher S."/>
            <person name="Foley C.D."/>
            <person name="Franke A."/>
            <person name="Friedrich D."/>
            <person name="Gadbois L."/>
            <person name="Gearin G."/>
            <person name="Gearin C.R."/>
            <person name="Giannoukos G."/>
            <person name="Goode T."/>
            <person name="Graham J."/>
            <person name="Grandbois E."/>
            <person name="Grewal S."/>
            <person name="Gyaltsen K."/>
            <person name="Hafez N."/>
            <person name="Hagos B."/>
            <person name="Hall J."/>
            <person name="Henson C."/>
            <person name="Hollinger A."/>
            <person name="Honan T."/>
            <person name="Huard M.D."/>
            <person name="Hughes L."/>
            <person name="Hurhula B."/>
            <person name="Husby M.E."/>
            <person name="Kamat A."/>
            <person name="Kanga B."/>
            <person name="Kashin S."/>
            <person name="Khazanovich D."/>
            <person name="Kisner P."/>
            <person name="Lance K."/>
            <person name="Lara M."/>
            <person name="Lee W."/>
            <person name="Lennon N."/>
            <person name="Letendre F."/>
            <person name="LeVine R."/>
            <person name="Lipovsky A."/>
            <person name="Liu X."/>
            <person name="Liu J."/>
            <person name="Liu S."/>
            <person name="Lokyitsang T."/>
            <person name="Lokyitsang Y."/>
            <person name="Lubonja R."/>
            <person name="Lui A."/>
            <person name="MacDonald P."/>
            <person name="Magnisalis V."/>
            <person name="Maru K."/>
            <person name="Matthews C."/>
            <person name="McCusker W."/>
            <person name="McDonough S."/>
            <person name="Mehta T."/>
            <person name="Meldrim J."/>
            <person name="Meneus L."/>
            <person name="Mihai O."/>
            <person name="Mihalev A."/>
            <person name="Mihova T."/>
            <person name="Mittelman R."/>
            <person name="Mlenga V."/>
            <person name="Montmayeur A."/>
            <person name="Mulrain L."/>
            <person name="Navidi A."/>
            <person name="Naylor J."/>
            <person name="Negash T."/>
            <person name="Nguyen T."/>
            <person name="Nguyen N."/>
            <person name="Nicol R."/>
            <person name="Norbu C."/>
            <person name="Norbu N."/>
            <person name="Novod N."/>
            <person name="O'Neill B."/>
            <person name="Osman S."/>
            <person name="Markiewicz E."/>
            <person name="Oyono O.L."/>
            <person name="Patti C."/>
            <person name="Phunkhang P."/>
            <person name="Pierre F."/>
            <person name="Priest M."/>
            <person name="Raghuraman S."/>
            <person name="Rege F."/>
            <person name="Reyes R."/>
            <person name="Rise C."/>
            <person name="Rogov P."/>
            <person name="Ross K."/>
            <person name="Ryan E."/>
            <person name="Settipalli S."/>
            <person name="Shea T."/>
            <person name="Sherpa N."/>
            <person name="Shi L."/>
            <person name="Shih D."/>
            <person name="Sparrow T."/>
            <person name="Spaulding J."/>
            <person name="Stalker J."/>
            <person name="Stange-Thomann N."/>
            <person name="Stavropoulos S."/>
            <person name="Stone C."/>
            <person name="Strader C."/>
            <person name="Tesfaye S."/>
            <person name="Thomson T."/>
            <person name="Thoulutsang Y."/>
            <person name="Thoulutsang D."/>
            <person name="Topham K."/>
            <person name="Topping I."/>
            <person name="Tsamla T."/>
            <person name="Vassiliev H."/>
            <person name="Vo A."/>
            <person name="Wangchuk T."/>
            <person name="Wangdi T."/>
            <person name="Weiand M."/>
            <person name="Wilkinson J."/>
            <person name="Wilson A."/>
            <person name="Yadav S."/>
            <person name="Young G."/>
            <person name="Yu Q."/>
            <person name="Zembek L."/>
            <person name="Zhong D."/>
            <person name="Zimmer A."/>
            <person name="Zwirko Z."/>
            <person name="Jaffe D.B."/>
            <person name="Alvarez P."/>
            <person name="Brockman W."/>
            <person name="Butler J."/>
            <person name="Chin C."/>
            <person name="Gnerre S."/>
            <person name="Grabherr M."/>
            <person name="Kleber M."/>
            <person name="Mauceli E."/>
            <person name="MacCallum I."/>
        </authorList>
    </citation>
    <scope>NUCLEOTIDE SEQUENCE [LARGE SCALE GENOMIC DNA]</scope>
    <source>
        <strain evidence="3">Rob3c / Tucson 14021-0248.25</strain>
    </source>
</reference>
<dbReference type="HOGENOM" id="CLU_3074654_0_0_1"/>
<dbReference type="Proteomes" id="UP000001292">
    <property type="component" value="Unassembled WGS sequence"/>
</dbReference>
<evidence type="ECO:0000256" key="1">
    <source>
        <dbReference type="SAM" id="MobiDB-lite"/>
    </source>
</evidence>
<sequence>HSNERGTQTYLPRRKRRESVTERKSESERGRAAQAQIPDFAQQPCCEMNCGEF</sequence>
<dbReference type="EMBL" id="CH679253">
    <property type="protein sequence ID" value="EDW52708.1"/>
    <property type="molecule type" value="Genomic_DNA"/>
</dbReference>
<organism evidence="3">
    <name type="scientific">Drosophila sechellia</name>
    <name type="common">Fruit fly</name>
    <dbReference type="NCBI Taxonomy" id="7238"/>
    <lineage>
        <taxon>Eukaryota</taxon>
        <taxon>Metazoa</taxon>
        <taxon>Ecdysozoa</taxon>
        <taxon>Arthropoda</taxon>
        <taxon>Hexapoda</taxon>
        <taxon>Insecta</taxon>
        <taxon>Pterygota</taxon>
        <taxon>Neoptera</taxon>
        <taxon>Endopterygota</taxon>
        <taxon>Diptera</taxon>
        <taxon>Brachycera</taxon>
        <taxon>Muscomorpha</taxon>
        <taxon>Ephydroidea</taxon>
        <taxon>Drosophilidae</taxon>
        <taxon>Drosophila</taxon>
        <taxon>Sophophora</taxon>
    </lineage>
</organism>
<evidence type="ECO:0000313" key="3">
    <source>
        <dbReference type="Proteomes" id="UP000001292"/>
    </source>
</evidence>
<feature type="region of interest" description="Disordered" evidence="1">
    <location>
        <begin position="1"/>
        <end position="34"/>
    </location>
</feature>
<dbReference type="AlphaFoldDB" id="B4IPA1"/>
<accession>B4IPA1</accession>
<feature type="compositionally biased region" description="Basic and acidic residues" evidence="1">
    <location>
        <begin position="18"/>
        <end position="31"/>
    </location>
</feature>
<feature type="compositionally biased region" description="Polar residues" evidence="1">
    <location>
        <begin position="1"/>
        <end position="10"/>
    </location>
</feature>
<gene>
    <name evidence="2" type="primary">Dsec\GM16211</name>
    <name evidence="2" type="ORF">Dsec_GM16211</name>
</gene>
<name>B4IPA1_DROSE</name>
<keyword evidence="3" id="KW-1185">Reference proteome</keyword>